<evidence type="ECO:0000313" key="6">
    <source>
        <dbReference type="Proteomes" id="UP000784294"/>
    </source>
</evidence>
<reference evidence="5" key="1">
    <citation type="submission" date="2018-11" db="EMBL/GenBank/DDBJ databases">
        <authorList>
            <consortium name="Pathogen Informatics"/>
        </authorList>
    </citation>
    <scope>NUCLEOTIDE SEQUENCE</scope>
</reference>
<dbReference type="InterPro" id="IPR000182">
    <property type="entry name" value="GNAT_dom"/>
</dbReference>
<name>A0A448WP95_9PLAT</name>
<dbReference type="Proteomes" id="UP000784294">
    <property type="component" value="Unassembled WGS sequence"/>
</dbReference>
<organism evidence="5 6">
    <name type="scientific">Protopolystoma xenopodis</name>
    <dbReference type="NCBI Taxonomy" id="117903"/>
    <lineage>
        <taxon>Eukaryota</taxon>
        <taxon>Metazoa</taxon>
        <taxon>Spiralia</taxon>
        <taxon>Lophotrochozoa</taxon>
        <taxon>Platyhelminthes</taxon>
        <taxon>Monogenea</taxon>
        <taxon>Polyopisthocotylea</taxon>
        <taxon>Polystomatidea</taxon>
        <taxon>Polystomatidae</taxon>
        <taxon>Protopolystoma</taxon>
    </lineage>
</organism>
<dbReference type="PANTHER" id="PTHR45896">
    <property type="entry name" value="N-ALPHA-ACETYLTRANSFERASE 30"/>
    <property type="match status" value="1"/>
</dbReference>
<protein>
    <recommendedName>
        <fullName evidence="4">N-acetyltransferase domain-containing protein</fullName>
    </recommendedName>
</protein>
<dbReference type="CDD" id="cd04301">
    <property type="entry name" value="NAT_SF"/>
    <property type="match status" value="1"/>
</dbReference>
<dbReference type="OrthoDB" id="249099at2759"/>
<evidence type="ECO:0000256" key="2">
    <source>
        <dbReference type="ARBA" id="ARBA00023315"/>
    </source>
</evidence>
<dbReference type="InterPro" id="IPR044542">
    <property type="entry name" value="NAA30-like"/>
</dbReference>
<dbReference type="AlphaFoldDB" id="A0A448WP95"/>
<dbReference type="EMBL" id="CAAALY010029888">
    <property type="protein sequence ID" value="VEL16804.1"/>
    <property type="molecule type" value="Genomic_DNA"/>
</dbReference>
<dbReference type="Pfam" id="PF00583">
    <property type="entry name" value="Acetyltransf_1"/>
    <property type="match status" value="1"/>
</dbReference>
<dbReference type="GO" id="GO:0004596">
    <property type="term" value="F:protein-N-terminal amino-acid acetyltransferase activity"/>
    <property type="evidence" value="ECO:0007669"/>
    <property type="project" value="InterPro"/>
</dbReference>
<comment type="caution">
    <text evidence="5">The sequence shown here is derived from an EMBL/GenBank/DDBJ whole genome shotgun (WGS) entry which is preliminary data.</text>
</comment>
<keyword evidence="2" id="KW-0012">Acyltransferase</keyword>
<dbReference type="PROSITE" id="PS51186">
    <property type="entry name" value="GNAT"/>
    <property type="match status" value="1"/>
</dbReference>
<dbReference type="InterPro" id="IPR016181">
    <property type="entry name" value="Acyl_CoA_acyltransferase"/>
</dbReference>
<keyword evidence="6" id="KW-1185">Reference proteome</keyword>
<gene>
    <name evidence="5" type="ORF">PXEA_LOCUS10244</name>
</gene>
<accession>A0A448WP95</accession>
<evidence type="ECO:0000259" key="4">
    <source>
        <dbReference type="PROSITE" id="PS51186"/>
    </source>
</evidence>
<dbReference type="Gene3D" id="3.40.630.30">
    <property type="match status" value="1"/>
</dbReference>
<feature type="domain" description="N-acetyltransferase" evidence="4">
    <location>
        <begin position="15"/>
        <end position="164"/>
    </location>
</feature>
<dbReference type="PANTHER" id="PTHR45896:SF1">
    <property type="entry name" value="N-ALPHA-ACETYLTRANSFERASE 30"/>
    <property type="match status" value="1"/>
</dbReference>
<dbReference type="GO" id="GO:0031417">
    <property type="term" value="C:NatC complex"/>
    <property type="evidence" value="ECO:0007669"/>
    <property type="project" value="TreeGrafter"/>
</dbReference>
<dbReference type="SUPFAM" id="SSF55729">
    <property type="entry name" value="Acyl-CoA N-acyltransferases (Nat)"/>
    <property type="match status" value="1"/>
</dbReference>
<evidence type="ECO:0000313" key="5">
    <source>
        <dbReference type="EMBL" id="VEL16804.1"/>
    </source>
</evidence>
<comment type="similarity">
    <text evidence="3">Belongs to the acetyltransferase family. MAK3 subfamily.</text>
</comment>
<sequence>MLKGSVLFVDNVNKIKFHQFSSEDDLEKIMHLMTRELSEPYSIYTYRFFIYNWPKFCVIATDESGGCIAAIVCGMDLSKQCRKGYIAMLAVEEKYRRLGIGSRLVIIAIKLMIREGCDEVVLETEVTNAAAISLYERLGFSRNKRLFRYYLNGVDAFQLKLWLTPSYSLAVH</sequence>
<evidence type="ECO:0000256" key="3">
    <source>
        <dbReference type="ARBA" id="ARBA00024025"/>
    </source>
</evidence>
<proteinExistence type="inferred from homology"/>
<evidence type="ECO:0000256" key="1">
    <source>
        <dbReference type="ARBA" id="ARBA00022679"/>
    </source>
</evidence>
<keyword evidence="1" id="KW-0808">Transferase</keyword>